<feature type="signal peptide" evidence="10">
    <location>
        <begin position="1"/>
        <end position="21"/>
    </location>
</feature>
<feature type="binding site" description="covalent" evidence="8">
    <location>
        <position position="223"/>
    </location>
    <ligand>
        <name>heme c</name>
        <dbReference type="ChEBI" id="CHEBI:61717"/>
        <label>2</label>
    </ligand>
</feature>
<feature type="binding site" description="covalent" evidence="8">
    <location>
        <position position="220"/>
    </location>
    <ligand>
        <name>heme c</name>
        <dbReference type="ChEBI" id="CHEBI:61717"/>
        <label>2</label>
    </ligand>
</feature>
<sequence length="347" mass="37221">MRRYFTSTAAVLALMAAPALADDTALREQAKEVFEVIPLSGADIDTIVMTRDRIDLGAMLFFDPRISASGIFSCQSCHNVGIGGVDGLETSIGHGWQKGPRNAPTVLNAVFNIAQFWDGRAPDLAAQAKGPVQAGVEMNNTPDQVTATLKSMDGYVTAFAAAFPGEPDPITFDNFARAIESFEATLITPNARFDQWLMGADGVLTEQEKRGLAVFMDQGCSSCHAGVNFGGQEYYPFGLIERPGGAVLPEGDRGRFAVTETADDEYVFRAAPLRNIAITAPYFHSGVVWDLREAVQIMGTSQLGADLSDTDVDDIVAFLGTLTGEQPEVVHPILPVRTNATPKPNAM</sequence>
<dbReference type="InterPro" id="IPR036909">
    <property type="entry name" value="Cyt_c-like_dom_sf"/>
</dbReference>
<evidence type="ECO:0000256" key="3">
    <source>
        <dbReference type="ARBA" id="ARBA00022723"/>
    </source>
</evidence>
<dbReference type="InterPro" id="IPR009056">
    <property type="entry name" value="Cyt_c-like_dom"/>
</dbReference>
<dbReference type="PANTHER" id="PTHR30600:SF7">
    <property type="entry name" value="CYTOCHROME C PEROXIDASE-RELATED"/>
    <property type="match status" value="1"/>
</dbReference>
<feature type="binding site" description="axial binding residue" evidence="9">
    <location>
        <position position="298"/>
    </location>
    <ligand>
        <name>heme c</name>
        <dbReference type="ChEBI" id="CHEBI:61717"/>
        <label>2</label>
    </ligand>
    <ligandPart>
        <name>Fe</name>
        <dbReference type="ChEBI" id="CHEBI:18248"/>
    </ligandPart>
</feature>
<dbReference type="OrthoDB" id="9805202at2"/>
<dbReference type="InterPro" id="IPR051395">
    <property type="entry name" value="Cytochrome_c_Peroxidase/MauG"/>
</dbReference>
<feature type="binding site" description="axial binding residue" evidence="9">
    <location>
        <position position="94"/>
    </location>
    <ligand>
        <name>heme c</name>
        <dbReference type="ChEBI" id="CHEBI:61717"/>
        <label>1</label>
    </ligand>
    <ligandPart>
        <name>Fe</name>
        <dbReference type="ChEBI" id="CHEBI:18248"/>
    </ligandPart>
</feature>
<keyword evidence="4 10" id="KW-0732">Signal</keyword>
<dbReference type="Pfam" id="PF00034">
    <property type="entry name" value="Cytochrom_C"/>
    <property type="match status" value="1"/>
</dbReference>
<keyword evidence="3 9" id="KW-0479">Metal-binding</keyword>
<dbReference type="EMBL" id="CP012661">
    <property type="protein sequence ID" value="AMY68510.1"/>
    <property type="molecule type" value="Genomic_DNA"/>
</dbReference>
<keyword evidence="6" id="KW-0560">Oxidoreductase</keyword>
<keyword evidence="13" id="KW-1185">Reference proteome</keyword>
<evidence type="ECO:0000256" key="6">
    <source>
        <dbReference type="ARBA" id="ARBA00023002"/>
    </source>
</evidence>
<feature type="binding site" description="axial binding residue" evidence="9">
    <location>
        <position position="224"/>
    </location>
    <ligand>
        <name>heme c</name>
        <dbReference type="ChEBI" id="CHEBI:61717"/>
        <label>2</label>
    </ligand>
    <ligandPart>
        <name>Fe</name>
        <dbReference type="ChEBI" id="CHEBI:18248"/>
    </ligandPart>
</feature>
<dbReference type="GO" id="GO:0046872">
    <property type="term" value="F:metal ion binding"/>
    <property type="evidence" value="ECO:0007669"/>
    <property type="project" value="UniProtKB-KW"/>
</dbReference>
<accession>A0A159Z317</accession>
<feature type="binding site" description="axial binding residue" evidence="9">
    <location>
        <position position="78"/>
    </location>
    <ligand>
        <name>heme c</name>
        <dbReference type="ChEBI" id="CHEBI:61717"/>
        <label>1</label>
    </ligand>
    <ligandPart>
        <name>Fe</name>
        <dbReference type="ChEBI" id="CHEBI:18248"/>
    </ligandPart>
</feature>
<dbReference type="Proteomes" id="UP000076128">
    <property type="component" value="Chromosome"/>
</dbReference>
<keyword evidence="2 8" id="KW-0349">Heme</keyword>
<dbReference type="PATRIC" id="fig|1335048.3.peg.1301"/>
<dbReference type="PROSITE" id="PS51007">
    <property type="entry name" value="CYTC"/>
    <property type="match status" value="2"/>
</dbReference>
<evidence type="ECO:0000313" key="12">
    <source>
        <dbReference type="EMBL" id="AMY68510.1"/>
    </source>
</evidence>
<name>A0A159Z317_9RHOB</name>
<evidence type="ECO:0000256" key="9">
    <source>
        <dbReference type="PIRSR" id="PIRSR000294-2"/>
    </source>
</evidence>
<evidence type="ECO:0000256" key="5">
    <source>
        <dbReference type="ARBA" id="ARBA00022764"/>
    </source>
</evidence>
<feature type="binding site" description="covalent" evidence="8">
    <location>
        <position position="74"/>
    </location>
    <ligand>
        <name>heme c</name>
        <dbReference type="ChEBI" id="CHEBI:61717"/>
        <label>1</label>
    </ligand>
</feature>
<organism evidence="12 13">
    <name type="scientific">Frigidibacter mobilis</name>
    <dbReference type="NCBI Taxonomy" id="1335048"/>
    <lineage>
        <taxon>Bacteria</taxon>
        <taxon>Pseudomonadati</taxon>
        <taxon>Pseudomonadota</taxon>
        <taxon>Alphaproteobacteria</taxon>
        <taxon>Rhodobacterales</taxon>
        <taxon>Paracoccaceae</taxon>
        <taxon>Frigidibacter</taxon>
    </lineage>
</organism>
<evidence type="ECO:0000256" key="10">
    <source>
        <dbReference type="SAM" id="SignalP"/>
    </source>
</evidence>
<dbReference type="GO" id="GO:0020037">
    <property type="term" value="F:heme binding"/>
    <property type="evidence" value="ECO:0007669"/>
    <property type="project" value="InterPro"/>
</dbReference>
<evidence type="ECO:0000256" key="1">
    <source>
        <dbReference type="ARBA" id="ARBA00004418"/>
    </source>
</evidence>
<dbReference type="KEGG" id="daa:AKL17_1254"/>
<evidence type="ECO:0000313" key="13">
    <source>
        <dbReference type="Proteomes" id="UP000076128"/>
    </source>
</evidence>
<dbReference type="Gene3D" id="1.10.760.10">
    <property type="entry name" value="Cytochrome c-like domain"/>
    <property type="match status" value="2"/>
</dbReference>
<feature type="domain" description="Cytochrome c" evidence="11">
    <location>
        <begin position="206"/>
        <end position="323"/>
    </location>
</feature>
<reference evidence="12 13" key="1">
    <citation type="submission" date="2015-09" db="EMBL/GenBank/DDBJ databases">
        <title>Complete genome sequence of Defluviimonas alba cai42t isolated from an oilfield in Xinjiang.</title>
        <authorList>
            <person name="Geng S."/>
            <person name="Pan X."/>
            <person name="Wu X."/>
        </authorList>
    </citation>
    <scope>NUCLEOTIDE SEQUENCE [LARGE SCALE GENOMIC DNA]</scope>
    <source>
        <strain evidence="13">cai42</strain>
    </source>
</reference>
<dbReference type="GO" id="GO:0009055">
    <property type="term" value="F:electron transfer activity"/>
    <property type="evidence" value="ECO:0007669"/>
    <property type="project" value="InterPro"/>
</dbReference>
<dbReference type="RefSeq" id="WP_066811626.1">
    <property type="nucleotide sequence ID" value="NZ_CP012661.1"/>
</dbReference>
<dbReference type="InterPro" id="IPR004852">
    <property type="entry name" value="Di-haem_cyt_c_peroxidsae"/>
</dbReference>
<feature type="chain" id="PRO_5007812002" evidence="10">
    <location>
        <begin position="22"/>
        <end position="347"/>
    </location>
</feature>
<dbReference type="InterPro" id="IPR026259">
    <property type="entry name" value="MauG/Cytc_peroxidase"/>
</dbReference>
<comment type="cofactor">
    <cofactor evidence="8">
        <name>heme</name>
        <dbReference type="ChEBI" id="CHEBI:30413"/>
    </cofactor>
    <text evidence="8">Binds 2 heme groups.</text>
</comment>
<evidence type="ECO:0000259" key="11">
    <source>
        <dbReference type="PROSITE" id="PS51007"/>
    </source>
</evidence>
<keyword evidence="7 9" id="KW-0408">Iron</keyword>
<gene>
    <name evidence="12" type="ORF">AKL17_1254</name>
</gene>
<evidence type="ECO:0000256" key="8">
    <source>
        <dbReference type="PIRSR" id="PIRSR000294-1"/>
    </source>
</evidence>
<keyword evidence="5" id="KW-0574">Periplasm</keyword>
<comment type="PTM">
    <text evidence="8">Binds 2 heme groups per subunit.</text>
</comment>
<comment type="subcellular location">
    <subcellularLocation>
        <location evidence="1">Periplasm</location>
    </subcellularLocation>
</comment>
<dbReference type="GO" id="GO:0042597">
    <property type="term" value="C:periplasmic space"/>
    <property type="evidence" value="ECO:0007669"/>
    <property type="project" value="UniProtKB-SubCell"/>
</dbReference>
<feature type="binding site" description="covalent" evidence="8">
    <location>
        <position position="77"/>
    </location>
    <ligand>
        <name>heme c</name>
        <dbReference type="ChEBI" id="CHEBI:61717"/>
        <label>1</label>
    </ligand>
</feature>
<dbReference type="FunFam" id="1.10.760.10:FF:000020">
    <property type="entry name" value="Cytochrome c peroxidase"/>
    <property type="match status" value="1"/>
</dbReference>
<dbReference type="STRING" id="1335048.AKL17_1254"/>
<feature type="domain" description="Cytochrome c" evidence="11">
    <location>
        <begin position="52"/>
        <end position="160"/>
    </location>
</feature>
<dbReference type="Pfam" id="PF03150">
    <property type="entry name" value="CCP_MauG"/>
    <property type="match status" value="1"/>
</dbReference>
<dbReference type="SUPFAM" id="SSF46626">
    <property type="entry name" value="Cytochrome c"/>
    <property type="match status" value="2"/>
</dbReference>
<evidence type="ECO:0000256" key="7">
    <source>
        <dbReference type="ARBA" id="ARBA00023004"/>
    </source>
</evidence>
<dbReference type="AlphaFoldDB" id="A0A159Z317"/>
<dbReference type="GO" id="GO:0004130">
    <property type="term" value="F:cytochrome-c peroxidase activity"/>
    <property type="evidence" value="ECO:0007669"/>
    <property type="project" value="TreeGrafter"/>
</dbReference>
<protein>
    <submittedName>
        <fullName evidence="12">Cytochrome-c peroxidase</fullName>
    </submittedName>
</protein>
<evidence type="ECO:0000256" key="4">
    <source>
        <dbReference type="ARBA" id="ARBA00022729"/>
    </source>
</evidence>
<keyword evidence="12" id="KW-0575">Peroxidase</keyword>
<dbReference type="PANTHER" id="PTHR30600">
    <property type="entry name" value="CYTOCHROME C PEROXIDASE-RELATED"/>
    <property type="match status" value="1"/>
</dbReference>
<evidence type="ECO:0000256" key="2">
    <source>
        <dbReference type="ARBA" id="ARBA00022617"/>
    </source>
</evidence>
<dbReference type="PIRSF" id="PIRSF000294">
    <property type="entry name" value="Cytochrome-c_peroxidase"/>
    <property type="match status" value="1"/>
</dbReference>
<proteinExistence type="predicted"/>